<protein>
    <submittedName>
        <fullName evidence="1">Uncharacterized protein</fullName>
    </submittedName>
</protein>
<name>A0A0B7B2R3_9EUPU</name>
<gene>
    <name evidence="1" type="primary">ORF153508</name>
</gene>
<sequence>MSSSPNITVNIHKSDKFDWFQREQNHFYLTQAEQMRRGQMVLLKEETQVDDRKANQSMKPQKT</sequence>
<evidence type="ECO:0000313" key="1">
    <source>
        <dbReference type="EMBL" id="CEK86400.1"/>
    </source>
</evidence>
<reference evidence="1" key="1">
    <citation type="submission" date="2014-12" db="EMBL/GenBank/DDBJ databases">
        <title>Insight into the proteome of Arion vulgaris.</title>
        <authorList>
            <person name="Aradska J."/>
            <person name="Bulat T."/>
            <person name="Smidak R."/>
            <person name="Sarate P."/>
            <person name="Gangsoo J."/>
            <person name="Sialana F."/>
            <person name="Bilban M."/>
            <person name="Lubec G."/>
        </authorList>
    </citation>
    <scope>NUCLEOTIDE SEQUENCE</scope>
    <source>
        <tissue evidence="1">Skin</tissue>
    </source>
</reference>
<dbReference type="EMBL" id="HACG01039535">
    <property type="protein sequence ID" value="CEK86400.1"/>
    <property type="molecule type" value="Transcribed_RNA"/>
</dbReference>
<organism evidence="1">
    <name type="scientific">Arion vulgaris</name>
    <dbReference type="NCBI Taxonomy" id="1028688"/>
    <lineage>
        <taxon>Eukaryota</taxon>
        <taxon>Metazoa</taxon>
        <taxon>Spiralia</taxon>
        <taxon>Lophotrochozoa</taxon>
        <taxon>Mollusca</taxon>
        <taxon>Gastropoda</taxon>
        <taxon>Heterobranchia</taxon>
        <taxon>Euthyneura</taxon>
        <taxon>Panpulmonata</taxon>
        <taxon>Eupulmonata</taxon>
        <taxon>Stylommatophora</taxon>
        <taxon>Helicina</taxon>
        <taxon>Arionoidea</taxon>
        <taxon>Arionidae</taxon>
        <taxon>Arion</taxon>
    </lineage>
</organism>
<dbReference type="AlphaFoldDB" id="A0A0B7B2R3"/>
<accession>A0A0B7B2R3</accession>
<proteinExistence type="predicted"/>